<dbReference type="KEGG" id="css:Cst_c25430"/>
<reference evidence="1 2" key="1">
    <citation type="journal article" date="2013" name="Genome Announc.">
        <title>Complete genome sequence of Clostridium stercorarium subsp. stercorarium strain DSM 8532, a thermophilic degrader of plant cell wall fibers.</title>
        <authorList>
            <person name="Poehlein A."/>
            <person name="Zverlov V.V."/>
            <person name="Daniel R."/>
            <person name="Schwarz W.H."/>
            <person name="Liebl W."/>
        </authorList>
    </citation>
    <scope>NUCLEOTIDE SEQUENCE [LARGE SCALE GENOMIC DNA]</scope>
    <source>
        <strain evidence="2">ATCC 35414 / DSM 8532 / NCIMB 11754</strain>
    </source>
</reference>
<dbReference type="Proteomes" id="UP000011220">
    <property type="component" value="Chromosome"/>
</dbReference>
<dbReference type="EMBL" id="CP004044">
    <property type="protein sequence ID" value="AGC69500.1"/>
    <property type="molecule type" value="Genomic_DNA"/>
</dbReference>
<evidence type="ECO:0000313" key="2">
    <source>
        <dbReference type="Proteomes" id="UP000011220"/>
    </source>
</evidence>
<sequence>MISTHDDNAAYFKSVRRKYKPYEKSVKALIKRFSFCIIE</sequence>
<keyword evidence="2" id="KW-1185">Reference proteome</keyword>
<dbReference type="AlphaFoldDB" id="L7VMQ2"/>
<proteinExistence type="predicted"/>
<gene>
    <name evidence="1" type="ordered locus">Cst_c25430</name>
</gene>
<dbReference type="STRING" id="1121335.Cst_c25430"/>
<protein>
    <submittedName>
        <fullName evidence="1">Uncharacterized protein</fullName>
    </submittedName>
</protein>
<dbReference type="PATRIC" id="fig|1121335.3.peg.2550"/>
<accession>L7VMQ2</accession>
<evidence type="ECO:0000313" key="1">
    <source>
        <dbReference type="EMBL" id="AGC69500.1"/>
    </source>
</evidence>
<name>L7VMQ2_THES1</name>
<organism evidence="1 2">
    <name type="scientific">Thermoclostridium stercorarium (strain ATCC 35414 / DSM 8532 / NCIMB 11754)</name>
    <name type="common">Clostridium stercorarium</name>
    <dbReference type="NCBI Taxonomy" id="1121335"/>
    <lineage>
        <taxon>Bacteria</taxon>
        <taxon>Bacillati</taxon>
        <taxon>Bacillota</taxon>
        <taxon>Clostridia</taxon>
        <taxon>Eubacteriales</taxon>
        <taxon>Oscillospiraceae</taxon>
        <taxon>Thermoclostridium</taxon>
    </lineage>
</organism>